<evidence type="ECO:0008006" key="3">
    <source>
        <dbReference type="Google" id="ProtNLM"/>
    </source>
</evidence>
<accession>A0AAW0DHL4</accession>
<sequence length="429" mass="48242">MPDSSHLPPELISRILRILRHDKHALGKASLISRNWTMPARSHLFPALHVSDGHDFLSLCADQHSTLVHLGTRAAALAPSRRPGAMYFLVQALLERPHNNSTVAENLFWNTEDLSITCVSPGDWTQATKLVRSGCFPKVLKLSIISSVCTKNTVVHMGDVIGAFSNLRILLMQDLVIYRASDLEAMPPFPDTLQHLILKSRLSRQRLPNPSNCCSSLRDLELTIDLSIEEHVESLGCFLDGGAASSLRRCTLQMGNSIRLSNETYNKSAVQVKKIILSKPMVDFVIEGHMRGLSSVFSHYTRNNIGSPRHLRIVLLPQASVIAAEAKSFEDMIEQDQFFHSTKEIVLQIIVSLPEDVLEAADWNEREGTVREESFPHRKGKAEFERSLDLFSILRVRSLLRCDFTYEVHQHGPERNRGGIGDRFRDDLS</sequence>
<dbReference type="AlphaFoldDB" id="A0AAW0DHL4"/>
<dbReference type="Proteomes" id="UP001383192">
    <property type="component" value="Unassembled WGS sequence"/>
</dbReference>
<proteinExistence type="predicted"/>
<evidence type="ECO:0000313" key="2">
    <source>
        <dbReference type="Proteomes" id="UP001383192"/>
    </source>
</evidence>
<protein>
    <recommendedName>
        <fullName evidence="3">F-box domain-containing protein</fullName>
    </recommendedName>
</protein>
<reference evidence="1 2" key="1">
    <citation type="submission" date="2024-01" db="EMBL/GenBank/DDBJ databases">
        <title>A draft genome for a cacao thread blight-causing isolate of Paramarasmius palmivorus.</title>
        <authorList>
            <person name="Baruah I.K."/>
            <person name="Bukari Y."/>
            <person name="Amoako-Attah I."/>
            <person name="Meinhardt L.W."/>
            <person name="Bailey B.A."/>
            <person name="Cohen S.P."/>
        </authorList>
    </citation>
    <scope>NUCLEOTIDE SEQUENCE [LARGE SCALE GENOMIC DNA]</scope>
    <source>
        <strain evidence="1 2">GH-12</strain>
    </source>
</reference>
<keyword evidence="2" id="KW-1185">Reference proteome</keyword>
<dbReference type="EMBL" id="JAYKXP010000014">
    <property type="protein sequence ID" value="KAK7050863.1"/>
    <property type="molecule type" value="Genomic_DNA"/>
</dbReference>
<gene>
    <name evidence="1" type="ORF">VNI00_004974</name>
</gene>
<name>A0AAW0DHL4_9AGAR</name>
<organism evidence="1 2">
    <name type="scientific">Paramarasmius palmivorus</name>
    <dbReference type="NCBI Taxonomy" id="297713"/>
    <lineage>
        <taxon>Eukaryota</taxon>
        <taxon>Fungi</taxon>
        <taxon>Dikarya</taxon>
        <taxon>Basidiomycota</taxon>
        <taxon>Agaricomycotina</taxon>
        <taxon>Agaricomycetes</taxon>
        <taxon>Agaricomycetidae</taxon>
        <taxon>Agaricales</taxon>
        <taxon>Marasmiineae</taxon>
        <taxon>Marasmiaceae</taxon>
        <taxon>Paramarasmius</taxon>
    </lineage>
</organism>
<comment type="caution">
    <text evidence="1">The sequence shown here is derived from an EMBL/GenBank/DDBJ whole genome shotgun (WGS) entry which is preliminary data.</text>
</comment>
<evidence type="ECO:0000313" key="1">
    <source>
        <dbReference type="EMBL" id="KAK7050863.1"/>
    </source>
</evidence>